<protein>
    <recommendedName>
        <fullName evidence="5">Peptidase C-terminal archaeal/bacterial domain-containing protein</fullName>
    </recommendedName>
</protein>
<feature type="chain" id="PRO_5045768992" description="Peptidase C-terminal archaeal/bacterial domain-containing protein" evidence="2">
    <location>
        <begin position="28"/>
        <end position="542"/>
    </location>
</feature>
<name>A0ABV5JBK9_9RHOB</name>
<feature type="region of interest" description="Disordered" evidence="1">
    <location>
        <begin position="280"/>
        <end position="305"/>
    </location>
</feature>
<feature type="compositionally biased region" description="Low complexity" evidence="1">
    <location>
        <begin position="280"/>
        <end position="290"/>
    </location>
</feature>
<dbReference type="EMBL" id="JBHMEA010000007">
    <property type="protein sequence ID" value="MFB9230842.1"/>
    <property type="molecule type" value="Genomic_DNA"/>
</dbReference>
<accession>A0ABV5JBK9</accession>
<evidence type="ECO:0000313" key="3">
    <source>
        <dbReference type="EMBL" id="MFB9230842.1"/>
    </source>
</evidence>
<reference evidence="3 4" key="1">
    <citation type="submission" date="2024-09" db="EMBL/GenBank/DDBJ databases">
        <authorList>
            <person name="Sun Q."/>
            <person name="Mori K."/>
        </authorList>
    </citation>
    <scope>NUCLEOTIDE SEQUENCE [LARGE SCALE GENOMIC DNA]</scope>
    <source>
        <strain evidence="3 4">CECT 8726</strain>
    </source>
</reference>
<sequence>MFKTKNFSKPQLCAFFAFMFMGTGVLAQDAGFCGQPLALTQGSYSITGEGAEPINTLIDIARGEPAYLELTIQSDTGITVETAAGEADPIIILFDDSGRMVRSDDDGAGDLNSRLGAALSAGVYCAQIRTLTEVPPAVGELPQGFFTTIPVTVSTGIVAGAGGCHSAEGLVTLDSTLAPGFEAQILQGRNPGNDSFAFSLAEPMALSIGVRSSDFDTLLTLEDGNGSELGSDDDSGGGTDSYLGFQDVLPAGDYCVSVSSYDTSGGDFNLTLEEWSEAAASRGAGSGAPADPCGDPNATTDLSTSLSSGFEAQNFAQTLSSGHKFYRFETTEPIELRLTARSNDFDTVLGLYNAEGAEVSTSDDGEGLGTNSRIQPDVALPAGQYCLAVSPFSGEGSGSYSVTIEEMTAEAMLAEAYALGELLPPSGSGIVFTDLGLLDRTLRSDNVAAVGTQWFLFSVEEESLVVIDAVSLGDSSRLVMFDYEGTGMQVAESLSNPDAPTTRMVKKVGSGIYAIAVVRDQMSEGREVSLLSIQRYVRPPRR</sequence>
<gene>
    <name evidence="3" type="ORF">ACFFUT_03440</name>
</gene>
<evidence type="ECO:0008006" key="5">
    <source>
        <dbReference type="Google" id="ProtNLM"/>
    </source>
</evidence>
<dbReference type="Gene3D" id="2.60.120.380">
    <property type="match status" value="2"/>
</dbReference>
<comment type="caution">
    <text evidence="3">The sequence shown here is derived from an EMBL/GenBank/DDBJ whole genome shotgun (WGS) entry which is preliminary data.</text>
</comment>
<dbReference type="Proteomes" id="UP001589683">
    <property type="component" value="Unassembled WGS sequence"/>
</dbReference>
<evidence type="ECO:0000256" key="2">
    <source>
        <dbReference type="SAM" id="SignalP"/>
    </source>
</evidence>
<organism evidence="3 4">
    <name type="scientific">Pseudohalocynthiibacter aestuariivivens</name>
    <dbReference type="NCBI Taxonomy" id="1591409"/>
    <lineage>
        <taxon>Bacteria</taxon>
        <taxon>Pseudomonadati</taxon>
        <taxon>Pseudomonadota</taxon>
        <taxon>Alphaproteobacteria</taxon>
        <taxon>Rhodobacterales</taxon>
        <taxon>Paracoccaceae</taxon>
        <taxon>Pseudohalocynthiibacter</taxon>
    </lineage>
</organism>
<keyword evidence="4" id="KW-1185">Reference proteome</keyword>
<keyword evidence="2" id="KW-0732">Signal</keyword>
<dbReference type="RefSeq" id="WP_213887284.1">
    <property type="nucleotide sequence ID" value="NZ_JAGFNU010000001.1"/>
</dbReference>
<evidence type="ECO:0000256" key="1">
    <source>
        <dbReference type="SAM" id="MobiDB-lite"/>
    </source>
</evidence>
<feature type="signal peptide" evidence="2">
    <location>
        <begin position="1"/>
        <end position="27"/>
    </location>
</feature>
<proteinExistence type="predicted"/>
<evidence type="ECO:0000313" key="4">
    <source>
        <dbReference type="Proteomes" id="UP001589683"/>
    </source>
</evidence>